<feature type="compositionally biased region" description="Polar residues" evidence="6">
    <location>
        <begin position="30"/>
        <end position="39"/>
    </location>
</feature>
<feature type="compositionally biased region" description="Polar residues" evidence="6">
    <location>
        <begin position="546"/>
        <end position="555"/>
    </location>
</feature>
<feature type="compositionally biased region" description="Pro residues" evidence="6">
    <location>
        <begin position="434"/>
        <end position="445"/>
    </location>
</feature>
<keyword evidence="2" id="KW-0813">Transport</keyword>
<evidence type="ECO:0000313" key="9">
    <source>
        <dbReference type="Proteomes" id="UP000799771"/>
    </source>
</evidence>
<evidence type="ECO:0000256" key="5">
    <source>
        <dbReference type="SAM" id="Coils"/>
    </source>
</evidence>
<dbReference type="PANTHER" id="PTHR16092:SF14">
    <property type="entry name" value="EXOCYST COMPLEX COMPONENT 1 ISOFORM X1"/>
    <property type="match status" value="1"/>
</dbReference>
<accession>A0A6A6AFN1</accession>
<evidence type="ECO:0000256" key="3">
    <source>
        <dbReference type="ARBA" id="ARBA00022483"/>
    </source>
</evidence>
<dbReference type="Proteomes" id="UP000799771">
    <property type="component" value="Unassembled WGS sequence"/>
</dbReference>
<proteinExistence type="inferred from homology"/>
<dbReference type="PANTHER" id="PTHR16092">
    <property type="entry name" value="SEC3/SYNTAXIN-RELATED"/>
    <property type="match status" value="1"/>
</dbReference>
<evidence type="ECO:0000256" key="4">
    <source>
        <dbReference type="ARBA" id="ARBA00023054"/>
    </source>
</evidence>
<dbReference type="Pfam" id="PF20654">
    <property type="entry name" value="Sec3_C-term"/>
    <property type="match status" value="1"/>
</dbReference>
<feature type="coiled-coil region" evidence="5">
    <location>
        <begin position="841"/>
        <end position="868"/>
    </location>
</feature>
<keyword evidence="4 5" id="KW-0175">Coiled coil</keyword>
<feature type="region of interest" description="Disordered" evidence="6">
    <location>
        <begin position="662"/>
        <end position="779"/>
    </location>
</feature>
<dbReference type="Pfam" id="PF09763">
    <property type="entry name" value="Sec3_CC"/>
    <property type="match status" value="1"/>
</dbReference>
<evidence type="ECO:0000313" key="8">
    <source>
        <dbReference type="EMBL" id="KAF2130590.1"/>
    </source>
</evidence>
<organism evidence="8 9">
    <name type="scientific">Dothidotthia symphoricarpi CBS 119687</name>
    <dbReference type="NCBI Taxonomy" id="1392245"/>
    <lineage>
        <taxon>Eukaryota</taxon>
        <taxon>Fungi</taxon>
        <taxon>Dikarya</taxon>
        <taxon>Ascomycota</taxon>
        <taxon>Pezizomycotina</taxon>
        <taxon>Dothideomycetes</taxon>
        <taxon>Pleosporomycetidae</taxon>
        <taxon>Pleosporales</taxon>
        <taxon>Dothidotthiaceae</taxon>
        <taxon>Dothidotthia</taxon>
    </lineage>
</organism>
<feature type="compositionally biased region" description="Polar residues" evidence="6">
    <location>
        <begin position="383"/>
        <end position="398"/>
    </location>
</feature>
<dbReference type="Gene3D" id="2.30.29.90">
    <property type="match status" value="1"/>
</dbReference>
<sequence length="1563" mass="173437">MDGRPRMNYPNGLGDPRAPTPGGSARGPPSTASSGSVPSAMSRAERFDDERRRITESCFSKMDEQGQLQESYITHIRVQEDGQFPQSPPPPTSAPANKKPRIVMISVRNTGRVKLHKARENANGTFSIGKSWPMEELSAVENYLFLNPRNDEEAQRKQWAGDKGFTVTVTKPYYWEAGTAKEKEFFIGSMVKIYNKYTKGNYPVLSGFSDAEINSLTTGKPHLATPEGRSAFTAGGGSVQEPRPPRQATPELRQLPPKSPGPPPRRSGESPLVPSDEARRAPPLPAANPNFRRNPGEYQGGPRRPGPPDDQFRSGNRPGTGDDSRRPAPFGLNQATPSMPNLRQKRSMEQGLRARPSGEAMRMRPGQGQEPMQYTPYAPPQRLTPQSSSSEFAGQSATPEVGVVPPSLNPARRMQGDGTPPQRPQRPLEDAPLNGPPPSFPPPEQQRPNGYGSPRRDPSPRGLRPGTAQSNSSSNLARGEDAPPEEPPQRRRPLMEPRPSQASQRSVATPGVEARPEIYTPTQFSAPPIEVPPRRRPQEIPERPKTASQDSTGSPRNMMPPPQPTPPPTSPLPQIPTAPAPTPYVAWVPPVETPSVEQPSPVVLEPIRTMTPPIEEKEADATRSPTVNPLVKKDAANKFRKAAAAAGTFKPRVGGAAAKLLAKEEPKTSDEPDGISGVFVPQRVIPQEPPVETPREEPEKTLEVVPEVVPDRSSRELPSIKTDVVPAVTVSSPLEPTPPTPVPVEEERTASPSPEIPMTKTVEPELPARRKKRRSKQQTMAISQLGIDPSMIDERGLEFESLLSELGWGSNELSAKNIESLEVDIKREIARVEAGSWLNHLEQKDDRVDAVERMLDRAIAECDELEGLLTLYNVELSSLNDDIAFIEAQSQGLQVQTANQRLLQHELQQLVETISITPDQLESLRRAPIGKVNGLMDIESALVLLYKALITIDPSFVAGAAEGELSKVTSRSGIGHSELASMHALQEKRDRYLGEGAMFLDRLKKHMDITFGAAFLQTKDALVSIDQGTMPSLRKNIEAHDVGRKELWMLSPVILFAKEIDRASWEMLIRMYQTQAATLYQQEVRDNILSWRRFARKPSGEEQELLFTAQEKETESSTGSVRKLTVKRSQTLARGLRSASGEKETKVSKSQDGKLFAFDVFSRVLDDIGPVLLTEQNFVTEFFHATSTDSIDFADAVQAAPPEGRRSPNLWIRKQYESDRTMAKRVADVMEDIFSFWPAELQSLVDWAVTSDPLQGVGILSAVDRKLLDIEDSNQDFLTKNLHKIHERLTGLFRRFLDEQIRAIEDTKVKIKKRKGVITFVKTFPHFSVAIENMLPSAADGGEQLEIRRMINDAYQRINKAIFESLKVIAKESPAVMGTQGQGDPEDKEALNYHILLIENMNHYMEEVDARADSVLEFWKAKAQEEYSEHMDLYVDAVIRRPLGKLLEFIESTETLLSQPGASPSAIAQRSSHSRHVFKKLVHAHDGKELRKGIEALKKRVDKHFGDADDPGISRDLVFKVLKECERKYGEVAERVVRVNQDVYTGEVEVDWGVGEVGSAFRR</sequence>
<feature type="region of interest" description="Disordered" evidence="6">
    <location>
        <begin position="219"/>
        <end position="583"/>
    </location>
</feature>
<dbReference type="InterPro" id="IPR019160">
    <property type="entry name" value="Sec3_CC"/>
</dbReference>
<dbReference type="GO" id="GO:0005546">
    <property type="term" value="F:phosphatidylinositol-4,5-bisphosphate binding"/>
    <property type="evidence" value="ECO:0007669"/>
    <property type="project" value="TreeGrafter"/>
</dbReference>
<dbReference type="RefSeq" id="XP_033524977.1">
    <property type="nucleotide sequence ID" value="XM_033671445.1"/>
</dbReference>
<dbReference type="GO" id="GO:0006893">
    <property type="term" value="P:Golgi to plasma membrane transport"/>
    <property type="evidence" value="ECO:0007669"/>
    <property type="project" value="TreeGrafter"/>
</dbReference>
<gene>
    <name evidence="8" type="ORF">P153DRAFT_395984</name>
</gene>
<dbReference type="GeneID" id="54411877"/>
<feature type="region of interest" description="Disordered" evidence="6">
    <location>
        <begin position="1"/>
        <end position="66"/>
    </location>
</feature>
<keyword evidence="9" id="KW-1185">Reference proteome</keyword>
<evidence type="ECO:0000256" key="2">
    <source>
        <dbReference type="ARBA" id="ARBA00022448"/>
    </source>
</evidence>
<evidence type="ECO:0000259" key="7">
    <source>
        <dbReference type="SMART" id="SM01313"/>
    </source>
</evidence>
<dbReference type="EMBL" id="ML977504">
    <property type="protein sequence ID" value="KAF2130590.1"/>
    <property type="molecule type" value="Genomic_DNA"/>
</dbReference>
<dbReference type="FunFam" id="2.30.29.90:FF:000003">
    <property type="entry name" value="Exocyst complex component Sec3"/>
    <property type="match status" value="1"/>
</dbReference>
<dbReference type="InterPro" id="IPR028258">
    <property type="entry name" value="Sec3-PIP2_bind"/>
</dbReference>
<dbReference type="OrthoDB" id="27109at2759"/>
<feature type="domain" description="Exocyst complex component Sec3 PIP2-binding N-terminal" evidence="7">
    <location>
        <begin position="96"/>
        <end position="197"/>
    </location>
</feature>
<dbReference type="Pfam" id="PF15277">
    <property type="entry name" value="Sec3-PIP2_bind"/>
    <property type="match status" value="1"/>
</dbReference>
<feature type="compositionally biased region" description="Pro residues" evidence="6">
    <location>
        <begin position="558"/>
        <end position="582"/>
    </location>
</feature>
<feature type="compositionally biased region" description="Basic and acidic residues" evidence="6">
    <location>
        <begin position="43"/>
        <end position="55"/>
    </location>
</feature>
<protein>
    <recommendedName>
        <fullName evidence="7">Exocyst complex component Sec3 PIP2-binding N-terminal domain-containing protein</fullName>
    </recommendedName>
</protein>
<feature type="compositionally biased region" description="Basic and acidic residues" evidence="6">
    <location>
        <begin position="693"/>
        <end position="702"/>
    </location>
</feature>
<evidence type="ECO:0000256" key="1">
    <source>
        <dbReference type="ARBA" id="ARBA00006518"/>
    </source>
</evidence>
<evidence type="ECO:0000256" key="6">
    <source>
        <dbReference type="SAM" id="MobiDB-lite"/>
    </source>
</evidence>
<dbReference type="CDD" id="cd13315">
    <property type="entry name" value="PH_Sec3"/>
    <property type="match status" value="1"/>
</dbReference>
<comment type="similarity">
    <text evidence="1">Belongs to the SEC3 family.</text>
</comment>
<feature type="compositionally biased region" description="Basic and acidic residues" evidence="6">
    <location>
        <begin position="532"/>
        <end position="545"/>
    </location>
</feature>
<dbReference type="SMART" id="SM01313">
    <property type="entry name" value="Sec3-PIP2_bind"/>
    <property type="match status" value="1"/>
</dbReference>
<dbReference type="GO" id="GO:0006887">
    <property type="term" value="P:exocytosis"/>
    <property type="evidence" value="ECO:0007669"/>
    <property type="project" value="UniProtKB-KW"/>
</dbReference>
<dbReference type="GO" id="GO:0005886">
    <property type="term" value="C:plasma membrane"/>
    <property type="evidence" value="ECO:0007669"/>
    <property type="project" value="TreeGrafter"/>
</dbReference>
<reference evidence="8" key="1">
    <citation type="journal article" date="2020" name="Stud. Mycol.">
        <title>101 Dothideomycetes genomes: a test case for predicting lifestyles and emergence of pathogens.</title>
        <authorList>
            <person name="Haridas S."/>
            <person name="Albert R."/>
            <person name="Binder M."/>
            <person name="Bloem J."/>
            <person name="Labutti K."/>
            <person name="Salamov A."/>
            <person name="Andreopoulos B."/>
            <person name="Baker S."/>
            <person name="Barry K."/>
            <person name="Bills G."/>
            <person name="Bluhm B."/>
            <person name="Cannon C."/>
            <person name="Castanera R."/>
            <person name="Culley D."/>
            <person name="Daum C."/>
            <person name="Ezra D."/>
            <person name="Gonzalez J."/>
            <person name="Henrissat B."/>
            <person name="Kuo A."/>
            <person name="Liang C."/>
            <person name="Lipzen A."/>
            <person name="Lutzoni F."/>
            <person name="Magnuson J."/>
            <person name="Mondo S."/>
            <person name="Nolan M."/>
            <person name="Ohm R."/>
            <person name="Pangilinan J."/>
            <person name="Park H.-J."/>
            <person name="Ramirez L."/>
            <person name="Alfaro M."/>
            <person name="Sun H."/>
            <person name="Tritt A."/>
            <person name="Yoshinaga Y."/>
            <person name="Zwiers L.-H."/>
            <person name="Turgeon B."/>
            <person name="Goodwin S."/>
            <person name="Spatafora J."/>
            <person name="Crous P."/>
            <person name="Grigoriev I."/>
        </authorList>
    </citation>
    <scope>NUCLEOTIDE SEQUENCE</scope>
    <source>
        <strain evidence="8">CBS 119687</strain>
    </source>
</reference>
<keyword evidence="3" id="KW-0268">Exocytosis</keyword>
<dbReference type="InterPro" id="IPR048628">
    <property type="entry name" value="Sec3_C"/>
</dbReference>
<name>A0A6A6AFN1_9PLEO</name>
<feature type="compositionally biased region" description="Polar residues" evidence="6">
    <location>
        <begin position="467"/>
        <end position="476"/>
    </location>
</feature>
<dbReference type="GO" id="GO:0000145">
    <property type="term" value="C:exocyst"/>
    <property type="evidence" value="ECO:0007669"/>
    <property type="project" value="InterPro"/>
</dbReference>